<dbReference type="GeneID" id="101854640"/>
<organism evidence="8 9">
    <name type="scientific">Aplysia californica</name>
    <name type="common">California sea hare</name>
    <dbReference type="NCBI Taxonomy" id="6500"/>
    <lineage>
        <taxon>Eukaryota</taxon>
        <taxon>Metazoa</taxon>
        <taxon>Spiralia</taxon>
        <taxon>Lophotrochozoa</taxon>
        <taxon>Mollusca</taxon>
        <taxon>Gastropoda</taxon>
        <taxon>Heterobranchia</taxon>
        <taxon>Euthyneura</taxon>
        <taxon>Tectipleura</taxon>
        <taxon>Aplysiida</taxon>
        <taxon>Aplysioidea</taxon>
        <taxon>Aplysiidae</taxon>
        <taxon>Aplysia</taxon>
    </lineage>
</organism>
<dbReference type="RefSeq" id="XP_005098992.1">
    <property type="nucleotide sequence ID" value="XM_005098935.3"/>
</dbReference>
<dbReference type="Pfam" id="PF16739">
    <property type="entry name" value="CARD_2"/>
    <property type="match status" value="1"/>
</dbReference>
<evidence type="ECO:0000313" key="11">
    <source>
        <dbReference type="RefSeq" id="XP_005098994.1"/>
    </source>
</evidence>
<evidence type="ECO:0000313" key="8">
    <source>
        <dbReference type="Proteomes" id="UP000694888"/>
    </source>
</evidence>
<dbReference type="InterPro" id="IPR031964">
    <property type="entry name" value="CARD_dom"/>
</dbReference>
<evidence type="ECO:0000256" key="2">
    <source>
        <dbReference type="ARBA" id="ARBA00022553"/>
    </source>
</evidence>
<evidence type="ECO:0000313" key="9">
    <source>
        <dbReference type="RefSeq" id="XP_005098992.1"/>
    </source>
</evidence>
<dbReference type="RefSeq" id="XP_005098993.1">
    <property type="nucleotide sequence ID" value="XM_005098936.3"/>
</dbReference>
<dbReference type="Gene3D" id="1.10.533.10">
    <property type="entry name" value="Death Domain, Fas"/>
    <property type="match status" value="1"/>
</dbReference>
<evidence type="ECO:0000313" key="13">
    <source>
        <dbReference type="RefSeq" id="XP_035825825.1"/>
    </source>
</evidence>
<feature type="domain" description="Caspase recruitment" evidence="7">
    <location>
        <begin position="9"/>
        <end position="98"/>
    </location>
</feature>
<keyword evidence="8" id="KW-1185">Reference proteome</keyword>
<evidence type="ECO:0000256" key="6">
    <source>
        <dbReference type="SAM" id="MobiDB-lite"/>
    </source>
</evidence>
<gene>
    <name evidence="9 10 11 12 13" type="primary">LOC101854640</name>
</gene>
<evidence type="ECO:0000256" key="4">
    <source>
        <dbReference type="ARBA" id="ARBA00022843"/>
    </source>
</evidence>
<dbReference type="Proteomes" id="UP000694888">
    <property type="component" value="Unplaced"/>
</dbReference>
<sequence length="394" mass="45548">MDRPDSGKYREELIKAIHKTFVEFVDPSHFMIFQRSSHDLLTKADKEEVEKLLQSKGETHAADLLLIKLSNHPGWFQCVLDVLRSDDMKRKHAADEMESQKRQLDLRLSKNQQVQEHISMVYAKQEVKSDFELGASKRQDQSDDSCSEISDRNLTEVKGRYSEGLLDTSNVSSAQGNHPSAIKGSYGLDTTEETELGACVRNLSMGRKTALRSQSQQSRKQNSSKRVVIQTEEVKARNHTRVTQVAPPKQRLAGVHGEEYDFNQREVKESLGNMDGWLDVLTDEEVYLFMDSKKEEDGHYLLWYWERKRRPAICVTCKMKLKVFTIHKKPMKNNKTQVDFYFIYKRQRREKTLEEIVKYHIQNGVQQDASTSGVSPIVKFSHPVVVAQTELMYE</sequence>
<dbReference type="InterPro" id="IPR011029">
    <property type="entry name" value="DEATH-like_dom_sf"/>
</dbReference>
<proteinExistence type="predicted"/>
<dbReference type="RefSeq" id="XP_035825825.1">
    <property type="nucleotide sequence ID" value="XM_035969932.1"/>
</dbReference>
<protein>
    <submittedName>
        <fullName evidence="9 10">Uncharacterized protein LOC101854640</fullName>
    </submittedName>
</protein>
<evidence type="ECO:0000313" key="12">
    <source>
        <dbReference type="RefSeq" id="XP_035825824.1"/>
    </source>
</evidence>
<reference evidence="9 10" key="1">
    <citation type="submission" date="2025-05" db="UniProtKB">
        <authorList>
            <consortium name="RefSeq"/>
        </authorList>
    </citation>
    <scope>IDENTIFICATION</scope>
</reference>
<keyword evidence="2" id="KW-0597">Phosphoprotein</keyword>
<evidence type="ECO:0000256" key="1">
    <source>
        <dbReference type="ARBA" id="ARBA00022499"/>
    </source>
</evidence>
<accession>A0ABM0JQ85</accession>
<feature type="compositionally biased region" description="Low complexity" evidence="6">
    <location>
        <begin position="212"/>
        <end position="226"/>
    </location>
</feature>
<feature type="region of interest" description="Disordered" evidence="6">
    <location>
        <begin position="208"/>
        <end position="228"/>
    </location>
</feature>
<keyword evidence="5" id="KW-0391">Immunity</keyword>
<keyword evidence="1" id="KW-1017">Isopeptide bond</keyword>
<feature type="region of interest" description="Disordered" evidence="6">
    <location>
        <begin position="166"/>
        <end position="186"/>
    </location>
</feature>
<keyword evidence="3" id="KW-0399">Innate immunity</keyword>
<feature type="compositionally biased region" description="Polar residues" evidence="6">
    <location>
        <begin position="167"/>
        <end position="178"/>
    </location>
</feature>
<keyword evidence="4" id="KW-0832">Ubl conjugation</keyword>
<dbReference type="RefSeq" id="XP_005098994.1">
    <property type="nucleotide sequence ID" value="XM_005098937.3"/>
</dbReference>
<evidence type="ECO:0000313" key="10">
    <source>
        <dbReference type="RefSeq" id="XP_005098993.1"/>
    </source>
</evidence>
<evidence type="ECO:0000256" key="3">
    <source>
        <dbReference type="ARBA" id="ARBA00022588"/>
    </source>
</evidence>
<name>A0ABM0JQ85_APLCA</name>
<dbReference type="RefSeq" id="XP_035825824.1">
    <property type="nucleotide sequence ID" value="XM_035969931.1"/>
</dbReference>
<evidence type="ECO:0000259" key="7">
    <source>
        <dbReference type="Pfam" id="PF16739"/>
    </source>
</evidence>
<evidence type="ECO:0000256" key="5">
    <source>
        <dbReference type="ARBA" id="ARBA00022859"/>
    </source>
</evidence>